<accession>A0ABU8WLD6</accession>
<proteinExistence type="predicted"/>
<dbReference type="RefSeq" id="WP_340342708.1">
    <property type="nucleotide sequence ID" value="NZ_JBBKZT010000005.1"/>
</dbReference>
<dbReference type="Proteomes" id="UP001385892">
    <property type="component" value="Unassembled WGS sequence"/>
</dbReference>
<name>A0ABU8WLD6_9BURK</name>
<keyword evidence="2" id="KW-1185">Reference proteome</keyword>
<evidence type="ECO:0008006" key="3">
    <source>
        <dbReference type="Google" id="ProtNLM"/>
    </source>
</evidence>
<evidence type="ECO:0000313" key="1">
    <source>
        <dbReference type="EMBL" id="MEJ8847583.1"/>
    </source>
</evidence>
<reference evidence="1 2" key="1">
    <citation type="submission" date="2024-03" db="EMBL/GenBank/DDBJ databases">
        <title>Novel species of the genus Variovorax.</title>
        <authorList>
            <person name="Liu Q."/>
            <person name="Xin Y.-H."/>
        </authorList>
    </citation>
    <scope>NUCLEOTIDE SEQUENCE [LARGE SCALE GENOMIC DNA]</scope>
    <source>
        <strain evidence="1 2">KACC 18900</strain>
    </source>
</reference>
<protein>
    <recommendedName>
        <fullName evidence="3">TetR family transcriptional regulator</fullName>
    </recommendedName>
</protein>
<dbReference type="Gene3D" id="1.10.357.10">
    <property type="entry name" value="Tetracycline Repressor, domain 2"/>
    <property type="match status" value="1"/>
</dbReference>
<comment type="caution">
    <text evidence="1">The sequence shown here is derived from an EMBL/GenBank/DDBJ whole genome shotgun (WGS) entry which is preliminary data.</text>
</comment>
<gene>
    <name evidence="1" type="ORF">WKW82_13070</name>
</gene>
<organism evidence="1 2">
    <name type="scientific">Variovorax rhizosphaerae</name>
    <dbReference type="NCBI Taxonomy" id="1836200"/>
    <lineage>
        <taxon>Bacteria</taxon>
        <taxon>Pseudomonadati</taxon>
        <taxon>Pseudomonadota</taxon>
        <taxon>Betaproteobacteria</taxon>
        <taxon>Burkholderiales</taxon>
        <taxon>Comamonadaceae</taxon>
        <taxon>Variovorax</taxon>
    </lineage>
</organism>
<sequence>MATVASALHYHFGPRAAIVAHVLNTRLEPINTLRNEMLDTIEREGRAGSVRDVFEAVVLPWQQTIASTPWGSDYVQVLAQSVLNPRILRTDLIDRSKLTGFLRLFRLLHAALPDVPTGVMNDRFSRAKDNVTLGLARWSRADEATRALSNVAQDLVDYAGGGFGAPVTRKVPARGRSKAPAGVDYFLR</sequence>
<evidence type="ECO:0000313" key="2">
    <source>
        <dbReference type="Proteomes" id="UP001385892"/>
    </source>
</evidence>
<dbReference type="EMBL" id="JBBKZT010000005">
    <property type="protein sequence ID" value="MEJ8847583.1"/>
    <property type="molecule type" value="Genomic_DNA"/>
</dbReference>